<feature type="domain" description="CN hydrolase" evidence="2">
    <location>
        <begin position="2"/>
        <end position="239"/>
    </location>
</feature>
<gene>
    <name evidence="3" type="ORF">Q75_03600</name>
</gene>
<dbReference type="InterPro" id="IPR003010">
    <property type="entry name" value="C-N_Hydrolase"/>
</dbReference>
<dbReference type="InterPro" id="IPR036526">
    <property type="entry name" value="C-N_Hydrolase_sf"/>
</dbReference>
<dbReference type="PANTHER" id="PTHR23088">
    <property type="entry name" value="NITRILASE-RELATED"/>
    <property type="match status" value="1"/>
</dbReference>
<dbReference type="PATRIC" id="fig|1150625.3.peg.754"/>
<dbReference type="InterPro" id="IPR001110">
    <property type="entry name" value="UPF0012_CS"/>
</dbReference>
<dbReference type="PROSITE" id="PS50263">
    <property type="entry name" value="CN_HYDROLASE"/>
    <property type="match status" value="1"/>
</dbReference>
<dbReference type="OrthoDB" id="9811121at2"/>
<dbReference type="AlphaFoldDB" id="A0A147KAU1"/>
<dbReference type="Proteomes" id="UP000074108">
    <property type="component" value="Unassembled WGS sequence"/>
</dbReference>
<evidence type="ECO:0000313" key="4">
    <source>
        <dbReference type="Proteomes" id="UP000074108"/>
    </source>
</evidence>
<organism evidence="3 4">
    <name type="scientific">Bacillus coahuilensis p1.1.43</name>
    <dbReference type="NCBI Taxonomy" id="1150625"/>
    <lineage>
        <taxon>Bacteria</taxon>
        <taxon>Bacillati</taxon>
        <taxon>Bacillota</taxon>
        <taxon>Bacilli</taxon>
        <taxon>Bacillales</taxon>
        <taxon>Bacillaceae</taxon>
        <taxon>Bacillus</taxon>
    </lineage>
</organism>
<evidence type="ECO:0000256" key="1">
    <source>
        <dbReference type="ARBA" id="ARBA00010613"/>
    </source>
</evidence>
<reference evidence="3 4" key="1">
    <citation type="journal article" date="2016" name="Front. Microbiol.">
        <title>Microevolution Analysis of Bacillus coahuilensis Unveils Differences in Phosphorus Acquisition Strategies and Their Regulation.</title>
        <authorList>
            <person name="Gomez-Lunar Z."/>
            <person name="Hernandez-Gonzalez I."/>
            <person name="Rodriguez-Torres M.D."/>
            <person name="Souza V."/>
            <person name="Olmedo-Alvarez G."/>
        </authorList>
    </citation>
    <scope>NUCLEOTIDE SEQUENCE [LARGE SCALE GENOMIC DNA]</scope>
    <source>
        <strain evidence="4">p1.1.43</strain>
    </source>
</reference>
<accession>A0A147KAU1</accession>
<sequence length="260" mass="29581">MTKVACIQMDISFGDPVKNRETVTKAFQKLFREEKVDVVVLPELWTTGYDLSRIHEIGDKDGREVDSFLSTLAKTYSTNIVGGSFANITDDGVLNTLRVYDSKGTIIHEYSKVHLFQLMNEHQYLIPGSEGGNFSLSNFKSGVSICYDIRFPEWIRKSVLNGAEVVYVVAEWPDERLHHWKTILTARAIENQCYIVACNRVGSDPATLFGGHSMVIDPWGEIVAEASQQEEVLLAKIYPEKVKEIRSRIPIFQDRRENLY</sequence>
<dbReference type="Gene3D" id="3.60.110.10">
    <property type="entry name" value="Carbon-nitrogen hydrolase"/>
    <property type="match status" value="1"/>
</dbReference>
<dbReference type="SUPFAM" id="SSF56317">
    <property type="entry name" value="Carbon-nitrogen hydrolase"/>
    <property type="match status" value="1"/>
</dbReference>
<proteinExistence type="inferred from homology"/>
<dbReference type="Pfam" id="PF00795">
    <property type="entry name" value="CN_hydrolase"/>
    <property type="match status" value="1"/>
</dbReference>
<protein>
    <submittedName>
        <fullName evidence="3">Hydrolase</fullName>
    </submittedName>
</protein>
<comment type="caution">
    <text evidence="3">The sequence shown here is derived from an EMBL/GenBank/DDBJ whole genome shotgun (WGS) entry which is preliminary data.</text>
</comment>
<name>A0A147KAU1_9BACI</name>
<dbReference type="RefSeq" id="WP_059350407.1">
    <property type="nucleotide sequence ID" value="NZ_LDYG01000019.1"/>
</dbReference>
<dbReference type="PROSITE" id="PS01227">
    <property type="entry name" value="UPF0012"/>
    <property type="match status" value="1"/>
</dbReference>
<dbReference type="GO" id="GO:0016787">
    <property type="term" value="F:hydrolase activity"/>
    <property type="evidence" value="ECO:0007669"/>
    <property type="project" value="UniProtKB-KW"/>
</dbReference>
<dbReference type="PANTHER" id="PTHR23088:SF27">
    <property type="entry name" value="DEAMINATED GLUTATHIONE AMIDASE"/>
    <property type="match status" value="1"/>
</dbReference>
<dbReference type="STRING" id="1150625.Q75_03600"/>
<keyword evidence="4" id="KW-1185">Reference proteome</keyword>
<dbReference type="CDD" id="cd07583">
    <property type="entry name" value="nitrilase_5"/>
    <property type="match status" value="1"/>
</dbReference>
<dbReference type="EMBL" id="LDYG01000019">
    <property type="protein sequence ID" value="KUP07856.1"/>
    <property type="molecule type" value="Genomic_DNA"/>
</dbReference>
<evidence type="ECO:0000259" key="2">
    <source>
        <dbReference type="PROSITE" id="PS50263"/>
    </source>
</evidence>
<keyword evidence="3" id="KW-0378">Hydrolase</keyword>
<comment type="similarity">
    <text evidence="1">Belongs to the carbon-nitrogen hydrolase superfamily. NIT1/NIT2 family.</text>
</comment>
<evidence type="ECO:0000313" key="3">
    <source>
        <dbReference type="EMBL" id="KUP07856.1"/>
    </source>
</evidence>